<feature type="modified residue" description="4-aspartylphosphate" evidence="10">
    <location>
        <position position="55"/>
    </location>
</feature>
<evidence type="ECO:0000256" key="7">
    <source>
        <dbReference type="ARBA" id="ARBA00023125"/>
    </source>
</evidence>
<comment type="caution">
    <text evidence="14">The sequence shown here is derived from an EMBL/GenBank/DDBJ whole genome shotgun (WGS) entry which is preliminary data.</text>
</comment>
<evidence type="ECO:0000259" key="13">
    <source>
        <dbReference type="PROSITE" id="PS50110"/>
    </source>
</evidence>
<evidence type="ECO:0000256" key="6">
    <source>
        <dbReference type="ARBA" id="ARBA00023015"/>
    </source>
</evidence>
<keyword evidence="11" id="KW-0175">Coiled coil</keyword>
<evidence type="ECO:0000256" key="2">
    <source>
        <dbReference type="ARBA" id="ARBA00018672"/>
    </source>
</evidence>
<dbReference type="InterPro" id="IPR051552">
    <property type="entry name" value="HptR"/>
</dbReference>
<dbReference type="CDD" id="cd17536">
    <property type="entry name" value="REC_YesN-like"/>
    <property type="match status" value="1"/>
</dbReference>
<organism evidence="14 15">
    <name type="scientific">Blautia obeum</name>
    <dbReference type="NCBI Taxonomy" id="40520"/>
    <lineage>
        <taxon>Bacteria</taxon>
        <taxon>Bacillati</taxon>
        <taxon>Bacillota</taxon>
        <taxon>Clostridia</taxon>
        <taxon>Lachnospirales</taxon>
        <taxon>Lachnospiraceae</taxon>
        <taxon>Blautia</taxon>
    </lineage>
</organism>
<feature type="coiled-coil region" evidence="11">
    <location>
        <begin position="109"/>
        <end position="153"/>
    </location>
</feature>
<dbReference type="Gene3D" id="3.40.50.2300">
    <property type="match status" value="1"/>
</dbReference>
<feature type="domain" description="HTH araC/xylS-type" evidence="12">
    <location>
        <begin position="437"/>
        <end position="536"/>
    </location>
</feature>
<dbReference type="SMART" id="SM00342">
    <property type="entry name" value="HTH_ARAC"/>
    <property type="match status" value="1"/>
</dbReference>
<evidence type="ECO:0000256" key="11">
    <source>
        <dbReference type="SAM" id="Coils"/>
    </source>
</evidence>
<dbReference type="Pfam" id="PF00072">
    <property type="entry name" value="Response_reg"/>
    <property type="match status" value="1"/>
</dbReference>
<dbReference type="PROSITE" id="PS50110">
    <property type="entry name" value="RESPONSE_REGULATORY"/>
    <property type="match status" value="1"/>
</dbReference>
<dbReference type="InterPro" id="IPR041522">
    <property type="entry name" value="CdaR_GGDEF"/>
</dbReference>
<dbReference type="PANTHER" id="PTHR42713:SF3">
    <property type="entry name" value="TRANSCRIPTIONAL REGULATORY PROTEIN HPTR"/>
    <property type="match status" value="1"/>
</dbReference>
<dbReference type="EMBL" id="QSKF01000013">
    <property type="protein sequence ID" value="RHE37772.1"/>
    <property type="molecule type" value="Genomic_DNA"/>
</dbReference>
<evidence type="ECO:0000313" key="14">
    <source>
        <dbReference type="EMBL" id="RHE37772.1"/>
    </source>
</evidence>
<keyword evidence="7" id="KW-0238">DNA-binding</keyword>
<dbReference type="Gene3D" id="1.10.10.60">
    <property type="entry name" value="Homeodomain-like"/>
    <property type="match status" value="2"/>
</dbReference>
<comment type="subcellular location">
    <subcellularLocation>
        <location evidence="1">Cytoplasm</location>
    </subcellularLocation>
</comment>
<protein>
    <recommendedName>
        <fullName evidence="2">Stage 0 sporulation protein A homolog</fullName>
    </recommendedName>
</protein>
<dbReference type="InterPro" id="IPR009057">
    <property type="entry name" value="Homeodomain-like_sf"/>
</dbReference>
<gene>
    <name evidence="14" type="ORF">DW740_14935</name>
</gene>
<reference evidence="14 15" key="1">
    <citation type="submission" date="2018-08" db="EMBL/GenBank/DDBJ databases">
        <title>A genome reference for cultivated species of the human gut microbiota.</title>
        <authorList>
            <person name="Zou Y."/>
            <person name="Xue W."/>
            <person name="Luo G."/>
        </authorList>
    </citation>
    <scope>NUCLEOTIDE SEQUENCE [LARGE SCALE GENOMIC DNA]</scope>
    <source>
        <strain evidence="14 15">AM28-23</strain>
    </source>
</reference>
<dbReference type="GO" id="GO:0000160">
    <property type="term" value="P:phosphorelay signal transduction system"/>
    <property type="evidence" value="ECO:0007669"/>
    <property type="project" value="UniProtKB-KW"/>
</dbReference>
<dbReference type="InterPro" id="IPR018060">
    <property type="entry name" value="HTH_AraC"/>
</dbReference>
<name>A0A414J1Y1_9FIRM</name>
<dbReference type="SMART" id="SM00448">
    <property type="entry name" value="REC"/>
    <property type="match status" value="1"/>
</dbReference>
<evidence type="ECO:0000313" key="15">
    <source>
        <dbReference type="Proteomes" id="UP000283745"/>
    </source>
</evidence>
<keyword evidence="5" id="KW-0902">Two-component regulatory system</keyword>
<dbReference type="InterPro" id="IPR001789">
    <property type="entry name" value="Sig_transdc_resp-reg_receiver"/>
</dbReference>
<evidence type="ECO:0000256" key="9">
    <source>
        <dbReference type="ARBA" id="ARBA00024867"/>
    </source>
</evidence>
<comment type="function">
    <text evidence="9">May play the central regulatory role in sporulation. It may be an element of the effector pathway responsible for the activation of sporulation genes in response to nutritional stress. Spo0A may act in concert with spo0H (a sigma factor) to control the expression of some genes that are critical to the sporulation process.</text>
</comment>
<dbReference type="GO" id="GO:0005737">
    <property type="term" value="C:cytoplasm"/>
    <property type="evidence" value="ECO:0007669"/>
    <property type="project" value="UniProtKB-SubCell"/>
</dbReference>
<evidence type="ECO:0000256" key="10">
    <source>
        <dbReference type="PROSITE-ProRule" id="PRU00169"/>
    </source>
</evidence>
<keyword evidence="6" id="KW-0805">Transcription regulation</keyword>
<evidence type="ECO:0000256" key="8">
    <source>
        <dbReference type="ARBA" id="ARBA00023163"/>
    </source>
</evidence>
<evidence type="ECO:0000256" key="4">
    <source>
        <dbReference type="ARBA" id="ARBA00022553"/>
    </source>
</evidence>
<dbReference type="Proteomes" id="UP000283745">
    <property type="component" value="Unassembled WGS sequence"/>
</dbReference>
<dbReference type="GO" id="GO:0043565">
    <property type="term" value="F:sequence-specific DNA binding"/>
    <property type="evidence" value="ECO:0007669"/>
    <property type="project" value="InterPro"/>
</dbReference>
<dbReference type="SUPFAM" id="SSF46689">
    <property type="entry name" value="Homeodomain-like"/>
    <property type="match status" value="2"/>
</dbReference>
<dbReference type="SUPFAM" id="SSF52172">
    <property type="entry name" value="CheY-like"/>
    <property type="match status" value="1"/>
</dbReference>
<evidence type="ECO:0000256" key="5">
    <source>
        <dbReference type="ARBA" id="ARBA00023012"/>
    </source>
</evidence>
<accession>A0A414J1Y1</accession>
<evidence type="ECO:0000256" key="1">
    <source>
        <dbReference type="ARBA" id="ARBA00004496"/>
    </source>
</evidence>
<keyword evidence="3" id="KW-0963">Cytoplasm</keyword>
<dbReference type="RefSeq" id="WP_118050643.1">
    <property type="nucleotide sequence ID" value="NZ_CABJFK010000013.1"/>
</dbReference>
<dbReference type="GO" id="GO:0003700">
    <property type="term" value="F:DNA-binding transcription factor activity"/>
    <property type="evidence" value="ECO:0007669"/>
    <property type="project" value="InterPro"/>
</dbReference>
<evidence type="ECO:0000256" key="3">
    <source>
        <dbReference type="ARBA" id="ARBA00022490"/>
    </source>
</evidence>
<feature type="domain" description="Response regulatory" evidence="13">
    <location>
        <begin position="3"/>
        <end position="120"/>
    </location>
</feature>
<dbReference type="PANTHER" id="PTHR42713">
    <property type="entry name" value="HISTIDINE KINASE-RELATED"/>
    <property type="match status" value="1"/>
</dbReference>
<dbReference type="InterPro" id="IPR011006">
    <property type="entry name" value="CheY-like_superfamily"/>
</dbReference>
<keyword evidence="8" id="KW-0804">Transcription</keyword>
<evidence type="ECO:0000259" key="12">
    <source>
        <dbReference type="PROSITE" id="PS01124"/>
    </source>
</evidence>
<keyword evidence="4 10" id="KW-0597">Phosphoprotein</keyword>
<sequence>MYRILLVDDEILVRDAIKENIDWKSLDCELVGDCENGKQASEFVKEHPVDMVLTDILMPYMDGMELSKFLHDNYPDVVIVIFSGFGEFEYAKKAIQYGVSEYLLKPVTAMELTGVINKMKEKVDQLRREKNKMNKLTENSEKYRKNAQVIRSKNMEALVNCTTDVSKSIQRLAEMGIDISAISYRVALFDIDLYSGMYELDTEKQQESALMAFVLYNISDEIVTREEAGFAYQEGNNRVGILFQEKWSRNFTEKTREICREIQEKTKEVMGFDVSMGIGKWVKKPEELVQSHNMAQDTLQYRYLLGGNLLIDMEEKHPVQEISIDEPLSVLKEALKTGQEDLALQTLVSIEDLIRNALMQKSRACMYLQQVIRTMDNACEDVSADMEQIREGRDELIREITDQKFFGEACEVVARHTRRVINILSEMNTSSSERQARLAIDYIQKNYMDPDLSLNSICSYLNISTSYFSTIFKEETGETFTEVLIRTRMEKAKELLENTTMKNYEIAEKVGFSDPHYFGISFKKMTGCTPTEYAREKRR</sequence>
<dbReference type="Pfam" id="PF12833">
    <property type="entry name" value="HTH_18"/>
    <property type="match status" value="1"/>
</dbReference>
<dbReference type="PROSITE" id="PS01124">
    <property type="entry name" value="HTH_ARAC_FAMILY_2"/>
    <property type="match status" value="1"/>
</dbReference>
<dbReference type="AlphaFoldDB" id="A0A414J1Y1"/>
<proteinExistence type="predicted"/>
<dbReference type="Pfam" id="PF17853">
    <property type="entry name" value="GGDEF_2"/>
    <property type="match status" value="1"/>
</dbReference>